<reference evidence="3 4" key="1">
    <citation type="submission" date="2020-03" db="EMBL/GenBank/DDBJ databases">
        <title>Sphingomonas sp. nov., isolated from fish.</title>
        <authorList>
            <person name="Hyun D.-W."/>
            <person name="Bae J.-W."/>
        </authorList>
    </citation>
    <scope>NUCLEOTIDE SEQUENCE [LARGE SCALE GENOMIC DNA]</scope>
    <source>
        <strain evidence="3 4">HDW15B</strain>
    </source>
</reference>
<gene>
    <name evidence="3" type="ORF">G7077_01165</name>
</gene>
<feature type="transmembrane region" description="Helical" evidence="1">
    <location>
        <begin position="81"/>
        <end position="101"/>
    </location>
</feature>
<name>A0A6G7YLW3_9SPHN</name>
<dbReference type="SMART" id="SM00014">
    <property type="entry name" value="acidPPc"/>
    <property type="match status" value="1"/>
</dbReference>
<feature type="transmembrane region" description="Helical" evidence="1">
    <location>
        <begin position="49"/>
        <end position="74"/>
    </location>
</feature>
<feature type="transmembrane region" description="Helical" evidence="1">
    <location>
        <begin position="175"/>
        <end position="193"/>
    </location>
</feature>
<feature type="transmembrane region" description="Helical" evidence="1">
    <location>
        <begin position="121"/>
        <end position="141"/>
    </location>
</feature>
<feature type="domain" description="Phosphatidic acid phosphatase type 2/haloperoxidase" evidence="2">
    <location>
        <begin position="81"/>
        <end position="190"/>
    </location>
</feature>
<evidence type="ECO:0000259" key="2">
    <source>
        <dbReference type="SMART" id="SM00014"/>
    </source>
</evidence>
<accession>A0A6G7YLW3</accession>
<proteinExistence type="predicted"/>
<keyword evidence="4" id="KW-1185">Reference proteome</keyword>
<organism evidence="3 4">
    <name type="scientific">Sphingomonas piscis</name>
    <dbReference type="NCBI Taxonomy" id="2714943"/>
    <lineage>
        <taxon>Bacteria</taxon>
        <taxon>Pseudomonadati</taxon>
        <taxon>Pseudomonadota</taxon>
        <taxon>Alphaproteobacteria</taxon>
        <taxon>Sphingomonadales</taxon>
        <taxon>Sphingomonadaceae</taxon>
        <taxon>Sphingomonas</taxon>
    </lineage>
</organism>
<evidence type="ECO:0000313" key="3">
    <source>
        <dbReference type="EMBL" id="QIK77728.1"/>
    </source>
</evidence>
<protein>
    <submittedName>
        <fullName evidence="3">Phosphatase PAP2 family protein</fullName>
    </submittedName>
</protein>
<dbReference type="RefSeq" id="WP_166410124.1">
    <property type="nucleotide sequence ID" value="NZ_CP049869.1"/>
</dbReference>
<dbReference type="PANTHER" id="PTHR14969">
    <property type="entry name" value="SPHINGOSINE-1-PHOSPHATE PHOSPHOHYDROLASE"/>
    <property type="match status" value="1"/>
</dbReference>
<dbReference type="InterPro" id="IPR036938">
    <property type="entry name" value="PAP2/HPO_sf"/>
</dbReference>
<dbReference type="SUPFAM" id="SSF48317">
    <property type="entry name" value="Acid phosphatase/Vanadium-dependent haloperoxidase"/>
    <property type="match status" value="1"/>
</dbReference>
<feature type="transmembrane region" description="Helical" evidence="1">
    <location>
        <begin position="148"/>
        <end position="169"/>
    </location>
</feature>
<dbReference type="KEGG" id="spii:G7077_01165"/>
<dbReference type="EMBL" id="CP049869">
    <property type="protein sequence ID" value="QIK77728.1"/>
    <property type="molecule type" value="Genomic_DNA"/>
</dbReference>
<keyword evidence="1" id="KW-1133">Transmembrane helix</keyword>
<dbReference type="InterPro" id="IPR000326">
    <property type="entry name" value="PAP2/HPO"/>
</dbReference>
<dbReference type="Pfam" id="PF01569">
    <property type="entry name" value="PAP2"/>
    <property type="match status" value="1"/>
</dbReference>
<keyword evidence="1" id="KW-0812">Transmembrane</keyword>
<dbReference type="CDD" id="cd03392">
    <property type="entry name" value="PAP2_like_2"/>
    <property type="match status" value="1"/>
</dbReference>
<evidence type="ECO:0000313" key="4">
    <source>
        <dbReference type="Proteomes" id="UP000503222"/>
    </source>
</evidence>
<dbReference type="Gene3D" id="1.20.144.10">
    <property type="entry name" value="Phosphatidic acid phosphatase type 2/haloperoxidase"/>
    <property type="match status" value="1"/>
</dbReference>
<dbReference type="Proteomes" id="UP000503222">
    <property type="component" value="Chromosome"/>
</dbReference>
<dbReference type="PANTHER" id="PTHR14969:SF13">
    <property type="entry name" value="AT30094P"/>
    <property type="match status" value="1"/>
</dbReference>
<sequence>MIRKLLPTLLLLVLLFTWIAMMAFGTGTLDRQLLSAVYVGPSPLLSGAAHLLTLVGEWQTMVVAVAAVTAWLLLRGRHRDALLFAAVTLSGRLLILIQKQAVGRMRPDGEEHLVTVRSLSFPSAHTANSMIVFLALALFVAPREHRRTAVAFALVGSLLVGMSRPMLGVHWPSDVVGGWSFGALWVLLFVRALQLQKWPFTRRSRQEADLP</sequence>
<dbReference type="AlphaFoldDB" id="A0A6G7YLW3"/>
<evidence type="ECO:0000256" key="1">
    <source>
        <dbReference type="SAM" id="Phobius"/>
    </source>
</evidence>
<keyword evidence="1" id="KW-0472">Membrane</keyword>